<dbReference type="InterPro" id="IPR028098">
    <property type="entry name" value="Glyco_trans_4-like_N"/>
</dbReference>
<reference evidence="4 5" key="1">
    <citation type="submission" date="2019-08" db="EMBL/GenBank/DDBJ databases">
        <title>Prosopis cineraria nodule microbiome.</title>
        <authorList>
            <person name="Ali R."/>
            <person name="Chaluvadi S.R."/>
            <person name="Wang X."/>
        </authorList>
    </citation>
    <scope>NUCLEOTIDE SEQUENCE [LARGE SCALE GENOMIC DNA]</scope>
    <source>
        <strain evidence="4 5">BG7</strain>
        <plasmid evidence="4 5">unnamed</plasmid>
    </source>
</reference>
<feature type="domain" description="Glycosyl transferase family 1" evidence="2">
    <location>
        <begin position="187"/>
        <end position="322"/>
    </location>
</feature>
<dbReference type="InterPro" id="IPR001296">
    <property type="entry name" value="Glyco_trans_1"/>
</dbReference>
<dbReference type="RefSeq" id="WP_153273382.1">
    <property type="nucleotide sequence ID" value="NZ_CP043499.1"/>
</dbReference>
<evidence type="ECO:0000313" key="4">
    <source>
        <dbReference type="EMBL" id="QFY63418.1"/>
    </source>
</evidence>
<gene>
    <name evidence="4" type="ORF">FZ934_24455</name>
</gene>
<keyword evidence="5" id="KW-1185">Reference proteome</keyword>
<dbReference type="OrthoDB" id="9790710at2"/>
<evidence type="ECO:0000256" key="1">
    <source>
        <dbReference type="ARBA" id="ARBA00022679"/>
    </source>
</evidence>
<organism evidence="4 5">
    <name type="scientific">Rhizobium grahamii</name>
    <dbReference type="NCBI Taxonomy" id="1120045"/>
    <lineage>
        <taxon>Bacteria</taxon>
        <taxon>Pseudomonadati</taxon>
        <taxon>Pseudomonadota</taxon>
        <taxon>Alphaproteobacteria</taxon>
        <taxon>Hyphomicrobiales</taxon>
        <taxon>Rhizobiaceae</taxon>
        <taxon>Rhizobium/Agrobacterium group</taxon>
        <taxon>Rhizobium</taxon>
    </lineage>
</organism>
<dbReference type="SUPFAM" id="SSF53756">
    <property type="entry name" value="UDP-Glycosyltransferase/glycogen phosphorylase"/>
    <property type="match status" value="1"/>
</dbReference>
<keyword evidence="4" id="KW-0614">Plasmid</keyword>
<dbReference type="Pfam" id="PF13439">
    <property type="entry name" value="Glyco_transf_4"/>
    <property type="match status" value="1"/>
</dbReference>
<dbReference type="Pfam" id="PF00534">
    <property type="entry name" value="Glycos_transf_1"/>
    <property type="match status" value="1"/>
</dbReference>
<dbReference type="KEGG" id="rgr:FZ934_24455"/>
<proteinExistence type="predicted"/>
<evidence type="ECO:0000259" key="3">
    <source>
        <dbReference type="Pfam" id="PF13439"/>
    </source>
</evidence>
<evidence type="ECO:0000313" key="5">
    <source>
        <dbReference type="Proteomes" id="UP000326881"/>
    </source>
</evidence>
<dbReference type="GO" id="GO:0016757">
    <property type="term" value="F:glycosyltransferase activity"/>
    <property type="evidence" value="ECO:0007669"/>
    <property type="project" value="InterPro"/>
</dbReference>
<sequence>MKIAMIGSRGLGTSYGGIERVLDAVCPELVALGHDVDVFAATSATDSNLRGLKVVKVPSIAGKHTETISRSILSLALALGQYDIIHFHAIGPGILSAATRLFRQPTVVTIHGLDQRRDKWGPIAKSCLSMAENTIVRCADRITVVSEELRRYFVERHDVRTSFIPNGLPVVTPVPPGPLLKALGLAGRRYVFFASRLTPEKGCHDLIEAHKRVSEDATLVIAGKALQPDYEANLATLAGPNVLFVGHRSGADLQELYSNATLFVLPSYLEGMSMALLEAMAYDIPTIVSDIPENIRVVGNAAIRFQARDVSGLAGALAEALARPLDAAPVTPEWPTWSKVARSYSDVYDRVMARPLPAPGQLYERKLR</sequence>
<dbReference type="CDD" id="cd03801">
    <property type="entry name" value="GT4_PimA-like"/>
    <property type="match status" value="1"/>
</dbReference>
<dbReference type="EMBL" id="CP043499">
    <property type="protein sequence ID" value="QFY63418.1"/>
    <property type="molecule type" value="Genomic_DNA"/>
</dbReference>
<dbReference type="PANTHER" id="PTHR46401:SF2">
    <property type="entry name" value="GLYCOSYLTRANSFERASE WBBK-RELATED"/>
    <property type="match status" value="1"/>
</dbReference>
<geneLocation type="plasmid" evidence="4 5">
    <name>unnamed</name>
</geneLocation>
<dbReference type="Proteomes" id="UP000326881">
    <property type="component" value="Plasmid unnamed"/>
</dbReference>
<dbReference type="AlphaFoldDB" id="A0A5Q0CC10"/>
<dbReference type="Gene3D" id="3.40.50.2000">
    <property type="entry name" value="Glycogen Phosphorylase B"/>
    <property type="match status" value="2"/>
</dbReference>
<protein>
    <submittedName>
        <fullName evidence="4">Glycosyltransferase family 4 protein</fullName>
    </submittedName>
</protein>
<dbReference type="GO" id="GO:0009103">
    <property type="term" value="P:lipopolysaccharide biosynthetic process"/>
    <property type="evidence" value="ECO:0007669"/>
    <property type="project" value="TreeGrafter"/>
</dbReference>
<feature type="domain" description="Glycosyltransferase subfamily 4-like N-terminal" evidence="3">
    <location>
        <begin position="15"/>
        <end position="168"/>
    </location>
</feature>
<name>A0A5Q0CC10_9HYPH</name>
<evidence type="ECO:0000259" key="2">
    <source>
        <dbReference type="Pfam" id="PF00534"/>
    </source>
</evidence>
<keyword evidence="1 4" id="KW-0808">Transferase</keyword>
<accession>A0A5Q0CC10</accession>
<dbReference type="PANTHER" id="PTHR46401">
    <property type="entry name" value="GLYCOSYLTRANSFERASE WBBK-RELATED"/>
    <property type="match status" value="1"/>
</dbReference>